<dbReference type="EMBL" id="JAGKSQ010000001">
    <property type="protein sequence ID" value="MBP3950083.1"/>
    <property type="molecule type" value="Genomic_DNA"/>
</dbReference>
<dbReference type="Proteomes" id="UP000678228">
    <property type="component" value="Unassembled WGS sequence"/>
</dbReference>
<dbReference type="NCBIfam" id="TIGR04383">
    <property type="entry name" value="acidic_w_LPXTA"/>
    <property type="match status" value="2"/>
</dbReference>
<proteinExistence type="predicted"/>
<dbReference type="AlphaFoldDB" id="A0A941APG5"/>
<feature type="signal peptide" evidence="3">
    <location>
        <begin position="1"/>
        <end position="23"/>
    </location>
</feature>
<keyword evidence="2" id="KW-1133">Transmembrane helix</keyword>
<evidence type="ECO:0000256" key="3">
    <source>
        <dbReference type="SAM" id="SignalP"/>
    </source>
</evidence>
<keyword evidence="5" id="KW-1185">Reference proteome</keyword>
<feature type="chain" id="PRO_5038142073" evidence="3">
    <location>
        <begin position="24"/>
        <end position="392"/>
    </location>
</feature>
<organism evidence="4 5">
    <name type="scientific">Halalkalibacter suaedae</name>
    <dbReference type="NCBI Taxonomy" id="2822140"/>
    <lineage>
        <taxon>Bacteria</taxon>
        <taxon>Bacillati</taxon>
        <taxon>Bacillota</taxon>
        <taxon>Bacilli</taxon>
        <taxon>Bacillales</taxon>
        <taxon>Bacillaceae</taxon>
        <taxon>Halalkalibacter</taxon>
    </lineage>
</organism>
<name>A0A941APG5_9BACI</name>
<evidence type="ECO:0000313" key="4">
    <source>
        <dbReference type="EMBL" id="MBP3950083.1"/>
    </source>
</evidence>
<evidence type="ECO:0000256" key="1">
    <source>
        <dbReference type="SAM" id="MobiDB-lite"/>
    </source>
</evidence>
<evidence type="ECO:0000256" key="2">
    <source>
        <dbReference type="SAM" id="Phobius"/>
    </source>
</evidence>
<protein>
    <submittedName>
        <fullName evidence="4">Processed acidic surface protein</fullName>
    </submittedName>
</protein>
<dbReference type="RefSeq" id="WP_210595697.1">
    <property type="nucleotide sequence ID" value="NZ_JAGKSQ010000001.1"/>
</dbReference>
<dbReference type="InterPro" id="IPR030832">
    <property type="entry name" value="Acidic_LPXTA"/>
</dbReference>
<keyword evidence="2" id="KW-0472">Membrane</keyword>
<keyword evidence="2" id="KW-0812">Transmembrane</keyword>
<evidence type="ECO:0000313" key="5">
    <source>
        <dbReference type="Proteomes" id="UP000678228"/>
    </source>
</evidence>
<comment type="caution">
    <text evidence="4">The sequence shown here is derived from an EMBL/GenBank/DDBJ whole genome shotgun (WGS) entry which is preliminary data.</text>
</comment>
<sequence length="392" mass="44993">MKGFFMSILFVLGLLVFPSSSFAALLESDLQEYLAELGLTEVELEEHLDFYDSSLVDFEDIDELKEFLGPILTNENLIDLLVSYELTLEEATNLLIENGELEEGQAIIDVYLFVDDLDMDLYFYNLTPITDENLQQLLDQYELTIDDLNELLTENDDSLESYEYIEDLEWAIDFYLYGDDYLEEIDLELISDLFDEIGLTEEEVNRLLEHLESLDYEDPAFLEQLINLSDRMIAFEEFEAADELSAEQIAELIDIFTQLLDVLELDTTYYLVKDNNKEEVNLETLLTITEINGYSLLIEITNKQGDFLADFLFTAEMFGSEIIKETGKDLKTTEEVITKQKDTSSKSTPVTKTEKGAKLPKTATPYLNNALAGLFIVTIGLFLYRRFKMTGV</sequence>
<feature type="transmembrane region" description="Helical" evidence="2">
    <location>
        <begin position="366"/>
        <end position="384"/>
    </location>
</feature>
<gene>
    <name evidence="4" type="ORF">J7W16_02985</name>
</gene>
<keyword evidence="3" id="KW-0732">Signal</keyword>
<feature type="region of interest" description="Disordered" evidence="1">
    <location>
        <begin position="337"/>
        <end position="356"/>
    </location>
</feature>
<accession>A0A941APG5</accession>
<reference evidence="4" key="1">
    <citation type="submission" date="2021-03" db="EMBL/GenBank/DDBJ databases">
        <title>Bacillus suaedae sp. nov., isolated from Suaeda aralocaspica.</title>
        <authorList>
            <person name="Lei R.F.R."/>
        </authorList>
    </citation>
    <scope>NUCLEOTIDE SEQUENCE</scope>
    <source>
        <strain evidence="4">YZJH907-2</strain>
    </source>
</reference>